<dbReference type="AlphaFoldDB" id="A0A1G9ML84"/>
<keyword evidence="13" id="KW-1185">Reference proteome</keyword>
<evidence type="ECO:0000313" key="12">
    <source>
        <dbReference type="EMBL" id="SDL75018.1"/>
    </source>
</evidence>
<dbReference type="PROSITE" id="PS50283">
    <property type="entry name" value="NA_SOLUT_SYMP_3"/>
    <property type="match status" value="1"/>
</dbReference>
<evidence type="ECO:0000256" key="2">
    <source>
        <dbReference type="ARBA" id="ARBA00006434"/>
    </source>
</evidence>
<evidence type="ECO:0000256" key="3">
    <source>
        <dbReference type="ARBA" id="ARBA00022448"/>
    </source>
</evidence>
<keyword evidence="6" id="KW-0769">Symport</keyword>
<dbReference type="RefSeq" id="WP_176953508.1">
    <property type="nucleotide sequence ID" value="NZ_FNGF01000009.1"/>
</dbReference>
<feature type="transmembrane region" description="Helical" evidence="11">
    <location>
        <begin position="71"/>
        <end position="93"/>
    </location>
</feature>
<dbReference type="CDD" id="cd11480">
    <property type="entry name" value="SLC5sbd_u4"/>
    <property type="match status" value="1"/>
</dbReference>
<evidence type="ECO:0000256" key="8">
    <source>
        <dbReference type="ARBA" id="ARBA00023136"/>
    </source>
</evidence>
<feature type="transmembrane region" description="Helical" evidence="11">
    <location>
        <begin position="440"/>
        <end position="463"/>
    </location>
</feature>
<protein>
    <submittedName>
        <fullName evidence="12">Cation/acetate symporter</fullName>
    </submittedName>
</protein>
<reference evidence="13" key="1">
    <citation type="submission" date="2016-10" db="EMBL/GenBank/DDBJ databases">
        <authorList>
            <person name="Varghese N."/>
            <person name="Submissions S."/>
        </authorList>
    </citation>
    <scope>NUCLEOTIDE SEQUENCE [LARGE SCALE GENOMIC DNA]</scope>
    <source>
        <strain evidence="13">CGMCC 4.3147</strain>
    </source>
</reference>
<keyword evidence="4" id="KW-1003">Cell membrane</keyword>
<feature type="transmembrane region" description="Helical" evidence="11">
    <location>
        <begin position="230"/>
        <end position="254"/>
    </location>
</feature>
<feature type="region of interest" description="Disordered" evidence="10">
    <location>
        <begin position="488"/>
        <end position="508"/>
    </location>
</feature>
<evidence type="ECO:0000256" key="1">
    <source>
        <dbReference type="ARBA" id="ARBA00004651"/>
    </source>
</evidence>
<proteinExistence type="inferred from homology"/>
<evidence type="ECO:0000256" key="9">
    <source>
        <dbReference type="RuleBase" id="RU362091"/>
    </source>
</evidence>
<keyword evidence="5 11" id="KW-0812">Transmembrane</keyword>
<accession>A0A1G9ML84</accession>
<feature type="transmembrane region" description="Helical" evidence="11">
    <location>
        <begin position="114"/>
        <end position="132"/>
    </location>
</feature>
<sequence length="508" mass="51780">MLGLASIMLVLVASVVIGVWGVRAARSTPDFLVASRSIVPGWNALAIAGEYVSAASVLGLAGLLVKNGVGAMWYAVGFTAGYVLVAALVAGPMRRSGAYTVPDFAEYRLGSPRIRRMCGLVVLVIMLLYLLPQFKAAGVVLELVSGIPYWIGVIGAGLVVSSTIAVGGMRSATYVQAFHYLVKLAFIAGPAIVLIALAGSDRREAALAAHGPDPDWARPLLDLDGSGHSVLATVSVLTATTLGAMGLPHVVMRFHTVAGARAARRVAVSVIVLLSLFYLFPIVYGLLGRIAVPNPAETDVVPVLVPGAIAPGTVGAVLTALVAAGAFAAFLSTSSGLLLALAGGLSHDLFGGSLSKLRMGVVVGTALAVVLSLPAADVDINVLVGWAFAVAASTFCPLLTLGIWWRGLTATGATAGLLVGAASSTGAALASVILDLPPGTWSILLAQPALWTVPLAFATMAAASRPGSVPDWAGEAVLRLHVPGRYSTGDTGPIRTGPNRLDGSGPLR</sequence>
<organism evidence="12 13">
    <name type="scientific">Glycomyces sambucus</name>
    <dbReference type="NCBI Taxonomy" id="380244"/>
    <lineage>
        <taxon>Bacteria</taxon>
        <taxon>Bacillati</taxon>
        <taxon>Actinomycetota</taxon>
        <taxon>Actinomycetes</taxon>
        <taxon>Glycomycetales</taxon>
        <taxon>Glycomycetaceae</taxon>
        <taxon>Glycomyces</taxon>
    </lineage>
</organism>
<dbReference type="InterPro" id="IPR050277">
    <property type="entry name" value="Sodium:Solute_Symporter"/>
</dbReference>
<evidence type="ECO:0000256" key="7">
    <source>
        <dbReference type="ARBA" id="ARBA00022989"/>
    </source>
</evidence>
<feature type="transmembrane region" description="Helical" evidence="11">
    <location>
        <begin position="266"/>
        <end position="292"/>
    </location>
</feature>
<keyword evidence="8 11" id="KW-0472">Membrane</keyword>
<keyword evidence="7 11" id="KW-1133">Transmembrane helix</keyword>
<dbReference type="STRING" id="380244.SAMN05216298_5047"/>
<evidence type="ECO:0000256" key="6">
    <source>
        <dbReference type="ARBA" id="ARBA00022847"/>
    </source>
</evidence>
<feature type="transmembrane region" description="Helical" evidence="11">
    <location>
        <begin position="147"/>
        <end position="168"/>
    </location>
</feature>
<dbReference type="InterPro" id="IPR001734">
    <property type="entry name" value="Na/solute_symporter"/>
</dbReference>
<feature type="transmembrane region" description="Helical" evidence="11">
    <location>
        <begin position="312"/>
        <end position="345"/>
    </location>
</feature>
<evidence type="ECO:0000313" key="13">
    <source>
        <dbReference type="Proteomes" id="UP000198662"/>
    </source>
</evidence>
<dbReference type="PANTHER" id="PTHR48086">
    <property type="entry name" value="SODIUM/PROLINE SYMPORTER-RELATED"/>
    <property type="match status" value="1"/>
</dbReference>
<feature type="transmembrane region" description="Helical" evidence="11">
    <location>
        <begin position="45"/>
        <end position="65"/>
    </location>
</feature>
<feature type="transmembrane region" description="Helical" evidence="11">
    <location>
        <begin position="382"/>
        <end position="405"/>
    </location>
</feature>
<feature type="transmembrane region" description="Helical" evidence="11">
    <location>
        <begin position="412"/>
        <end position="434"/>
    </location>
</feature>
<dbReference type="GO" id="GO:0015123">
    <property type="term" value="F:acetate transmembrane transporter activity"/>
    <property type="evidence" value="ECO:0007669"/>
    <property type="project" value="TreeGrafter"/>
</dbReference>
<comment type="similarity">
    <text evidence="2 9">Belongs to the sodium:solute symporter (SSF) (TC 2.A.21) family.</text>
</comment>
<comment type="subcellular location">
    <subcellularLocation>
        <location evidence="1">Cell membrane</location>
        <topology evidence="1">Multi-pass membrane protein</topology>
    </subcellularLocation>
</comment>
<dbReference type="Gene3D" id="1.20.1730.10">
    <property type="entry name" value="Sodium/glucose cotransporter"/>
    <property type="match status" value="1"/>
</dbReference>
<evidence type="ECO:0000256" key="5">
    <source>
        <dbReference type="ARBA" id="ARBA00022692"/>
    </source>
</evidence>
<dbReference type="Proteomes" id="UP000198662">
    <property type="component" value="Unassembled WGS sequence"/>
</dbReference>
<keyword evidence="3" id="KW-0813">Transport</keyword>
<dbReference type="GO" id="GO:0005886">
    <property type="term" value="C:plasma membrane"/>
    <property type="evidence" value="ECO:0007669"/>
    <property type="project" value="UniProtKB-SubCell"/>
</dbReference>
<feature type="transmembrane region" description="Helical" evidence="11">
    <location>
        <begin position="357"/>
        <end position="376"/>
    </location>
</feature>
<dbReference type="Pfam" id="PF00474">
    <property type="entry name" value="SSF"/>
    <property type="match status" value="1"/>
</dbReference>
<feature type="transmembrane region" description="Helical" evidence="11">
    <location>
        <begin position="6"/>
        <end position="25"/>
    </location>
</feature>
<name>A0A1G9ML84_9ACTN</name>
<evidence type="ECO:0000256" key="4">
    <source>
        <dbReference type="ARBA" id="ARBA00022475"/>
    </source>
</evidence>
<gene>
    <name evidence="12" type="ORF">SAMN05216298_5047</name>
</gene>
<dbReference type="GO" id="GO:0006847">
    <property type="term" value="P:plasma membrane acetate transport"/>
    <property type="evidence" value="ECO:0007669"/>
    <property type="project" value="TreeGrafter"/>
</dbReference>
<dbReference type="InterPro" id="IPR038377">
    <property type="entry name" value="Na/Glc_symporter_sf"/>
</dbReference>
<dbReference type="PANTHER" id="PTHR48086:SF6">
    <property type="entry name" value="CATION_ACETATE SYMPORTER ACTP"/>
    <property type="match status" value="1"/>
</dbReference>
<evidence type="ECO:0000256" key="11">
    <source>
        <dbReference type="SAM" id="Phobius"/>
    </source>
</evidence>
<dbReference type="EMBL" id="FNGF01000009">
    <property type="protein sequence ID" value="SDL75018.1"/>
    <property type="molecule type" value="Genomic_DNA"/>
</dbReference>
<dbReference type="GO" id="GO:0015293">
    <property type="term" value="F:symporter activity"/>
    <property type="evidence" value="ECO:0007669"/>
    <property type="project" value="UniProtKB-KW"/>
</dbReference>
<evidence type="ECO:0000256" key="10">
    <source>
        <dbReference type="SAM" id="MobiDB-lite"/>
    </source>
</evidence>
<feature type="transmembrane region" description="Helical" evidence="11">
    <location>
        <begin position="180"/>
        <end position="199"/>
    </location>
</feature>